<sequence length="783" mass="83174">MCGNSRSAGRKLRAEGGGSGGGPSGAAGSGGGGVAEGPLPPTESSMDCYTAPFVPVGHSSKASISLCRSRNLVLDTCALFAGRRRGNLSKKFPLPGEGAVRMACDPISLNATIERDPELGWLRSVHHHVWLANSTRDDAAVKRACAPGSPNLVTTPTLFVMRDRHANYAHEMEVLSMVFSFLAALEPKDVAEQGMQVVITDQAPPTGFMETWARISRPHRLRMLAHEPFPRDTCFRSAYQVYTFAAGIGYNTNSDTVRCESPVVTGFSHWLRQHYHQPDPAAPALADTAAGAAARAAGPAAVQAGVRGLRPPTAGIVMKNVVWLSRRNLELVRLLLGSAAGWKAMRMVRNEDAVVAGLVAAVQEWNAESCLLQRFERVVEEEVEHSFQEVHGVHLGGAGNVSAASTAFFSGSEAARGRVRRRSSRRLLGGGSGPGEGWREEEEDGLGGLGEVDEGDWEADLEEEEDDEPLVAWDGGIGGQRDPGRGGSGSRSQAQRRRRLVSDGAGDIDEHGDDDAEDEASEEDEESAAQAATSGPPSFVAPSPSSSSSPSAARSPSVNASLSLNGTAAGAAAPPPPPSNRTGGRPRKPAYVVGANEINLEKLWAEDAAAGRGCRRTNVLFKFVDGDFNDMPYHQQLQIIFRTGLLAGVHGAGLTHGFFLPPGQSAVLQLLGEGFANVAANNVFRNMAAGVGNHYEDVLYGGVDVDVGALKAAAKRAMDFVAQAAMEAQMRSRGSLRLVLDDQSHFAVVAPPKEACPLAARDGEDEGRRRLQRRSRGRRRSGR</sequence>
<feature type="compositionally biased region" description="Basic residues" evidence="1">
    <location>
        <begin position="770"/>
        <end position="783"/>
    </location>
</feature>
<dbReference type="Proteomes" id="UP000612055">
    <property type="component" value="Unassembled WGS sequence"/>
</dbReference>
<comment type="caution">
    <text evidence="2">The sequence shown here is derived from an EMBL/GenBank/DDBJ whole genome shotgun (WGS) entry which is preliminary data.</text>
</comment>
<feature type="region of interest" description="Disordered" evidence="1">
    <location>
        <begin position="1"/>
        <end position="41"/>
    </location>
</feature>
<evidence type="ECO:0000313" key="3">
    <source>
        <dbReference type="Proteomes" id="UP000612055"/>
    </source>
</evidence>
<reference evidence="2" key="1">
    <citation type="journal article" date="2020" name="bioRxiv">
        <title>Comparative genomics of Chlamydomonas.</title>
        <authorList>
            <person name="Craig R.J."/>
            <person name="Hasan A.R."/>
            <person name="Ness R.W."/>
            <person name="Keightley P.D."/>
        </authorList>
    </citation>
    <scope>NUCLEOTIDE SEQUENCE</scope>
    <source>
        <strain evidence="2">CCAP 11/70</strain>
    </source>
</reference>
<dbReference type="EMBL" id="JAEHOE010000014">
    <property type="protein sequence ID" value="KAG2497506.1"/>
    <property type="molecule type" value="Genomic_DNA"/>
</dbReference>
<dbReference type="AlphaFoldDB" id="A0A835Y7K1"/>
<accession>A0A835Y7K1</accession>
<name>A0A835Y7K1_9CHLO</name>
<keyword evidence="3" id="KW-1185">Reference proteome</keyword>
<feature type="compositionally biased region" description="Acidic residues" evidence="1">
    <location>
        <begin position="439"/>
        <end position="469"/>
    </location>
</feature>
<dbReference type="InterPro" id="IPR007657">
    <property type="entry name" value="Glycosyltransferase_61"/>
</dbReference>
<dbReference type="OrthoDB" id="529273at2759"/>
<feature type="compositionally biased region" description="Low complexity" evidence="1">
    <location>
        <begin position="528"/>
        <end position="572"/>
    </location>
</feature>
<proteinExistence type="predicted"/>
<dbReference type="GO" id="GO:0016757">
    <property type="term" value="F:glycosyltransferase activity"/>
    <property type="evidence" value="ECO:0007669"/>
    <property type="project" value="InterPro"/>
</dbReference>
<dbReference type="PANTHER" id="PTHR20961:SF38">
    <property type="entry name" value="PROTEIN O-LINKED-MANNOSE BETA-1,4-N-ACETYLGLUCOSAMINYLTRANSFERASE 2"/>
    <property type="match status" value="1"/>
</dbReference>
<evidence type="ECO:0000313" key="2">
    <source>
        <dbReference type="EMBL" id="KAG2497506.1"/>
    </source>
</evidence>
<feature type="region of interest" description="Disordered" evidence="1">
    <location>
        <begin position="758"/>
        <end position="783"/>
    </location>
</feature>
<feature type="compositionally biased region" description="Gly residues" evidence="1">
    <location>
        <begin position="475"/>
        <end position="489"/>
    </location>
</feature>
<feature type="compositionally biased region" description="Acidic residues" evidence="1">
    <location>
        <begin position="506"/>
        <end position="527"/>
    </location>
</feature>
<gene>
    <name evidence="2" type="ORF">HYH03_004658</name>
</gene>
<evidence type="ECO:0000256" key="1">
    <source>
        <dbReference type="SAM" id="MobiDB-lite"/>
    </source>
</evidence>
<feature type="compositionally biased region" description="Gly residues" evidence="1">
    <location>
        <begin position="15"/>
        <end position="35"/>
    </location>
</feature>
<dbReference type="PANTHER" id="PTHR20961">
    <property type="entry name" value="GLYCOSYLTRANSFERASE"/>
    <property type="match status" value="1"/>
</dbReference>
<protein>
    <submittedName>
        <fullName evidence="2">Uncharacterized protein</fullName>
    </submittedName>
</protein>
<organism evidence="2 3">
    <name type="scientific">Edaphochlamys debaryana</name>
    <dbReference type="NCBI Taxonomy" id="47281"/>
    <lineage>
        <taxon>Eukaryota</taxon>
        <taxon>Viridiplantae</taxon>
        <taxon>Chlorophyta</taxon>
        <taxon>core chlorophytes</taxon>
        <taxon>Chlorophyceae</taxon>
        <taxon>CS clade</taxon>
        <taxon>Chlamydomonadales</taxon>
        <taxon>Chlamydomonadales incertae sedis</taxon>
        <taxon>Edaphochlamys</taxon>
    </lineage>
</organism>
<feature type="region of interest" description="Disordered" evidence="1">
    <location>
        <begin position="420"/>
        <end position="589"/>
    </location>
</feature>